<dbReference type="InterPro" id="IPR003961">
    <property type="entry name" value="FN3_dom"/>
</dbReference>
<comment type="similarity">
    <text evidence="1">Belongs to the type II cytokine receptor family.</text>
</comment>
<feature type="chain" id="PRO_5034436150" description="Fibronectin type-III domain-containing protein" evidence="5">
    <location>
        <begin position="30"/>
        <end position="269"/>
    </location>
</feature>
<dbReference type="InterPro" id="IPR015373">
    <property type="entry name" value="Interferon/interleukin_rcp_dom"/>
</dbReference>
<reference evidence="8" key="2">
    <citation type="submission" date="2025-09" db="UniProtKB">
        <authorList>
            <consortium name="Ensembl"/>
        </authorList>
    </citation>
    <scope>IDENTIFICATION</scope>
</reference>
<feature type="domain" description="Fibronectin type-III" evidence="6">
    <location>
        <begin position="18"/>
        <end position="123"/>
    </location>
</feature>
<evidence type="ECO:0008006" key="10">
    <source>
        <dbReference type="Google" id="ProtNLM"/>
    </source>
</evidence>
<evidence type="ECO:0000256" key="1">
    <source>
        <dbReference type="ARBA" id="ARBA00005399"/>
    </source>
</evidence>
<dbReference type="Gene3D" id="2.60.40.10">
    <property type="entry name" value="Immunoglobulins"/>
    <property type="match status" value="2"/>
</dbReference>
<evidence type="ECO:0000256" key="4">
    <source>
        <dbReference type="ARBA" id="ARBA00023170"/>
    </source>
</evidence>
<protein>
    <recommendedName>
        <fullName evidence="10">Fibronectin type-III domain-containing protein</fullName>
    </recommendedName>
</protein>
<dbReference type="PANTHER" id="PTHR20859">
    <property type="entry name" value="INTERFERON/INTERLEUKIN RECEPTOR"/>
    <property type="match status" value="1"/>
</dbReference>
<proteinExistence type="inferred from homology"/>
<dbReference type="Ensembl" id="ENSOSIT00000045285.1">
    <property type="protein sequence ID" value="ENSOSIP00000043018.1"/>
    <property type="gene ID" value="ENSOSIG00000020696.1"/>
</dbReference>
<dbReference type="GO" id="GO:0005886">
    <property type="term" value="C:plasma membrane"/>
    <property type="evidence" value="ECO:0007669"/>
    <property type="project" value="TreeGrafter"/>
</dbReference>
<dbReference type="GeneTree" id="ENSGT00940000157314"/>
<feature type="domain" description="Interferon/interleukin receptor" evidence="7">
    <location>
        <begin position="136"/>
        <end position="234"/>
    </location>
</feature>
<sequence length="269" mass="30750">MVFFVFSTCSCVIFLVMPCSFMFSSPVGSFPPSPINVSFSSVNLRNVLHWLPGHDTPNDTHFTVQYAIYGESVDGGNQLKWRAVRQCTVIVRTWCDLSAQTSDLDDGYYARVRSVVRKKSSKWTGLQRRFDPKEETRLGPPLITVEVHNNTATITLKGPMRYQLNNQTTAISMAEIYTHMTYNLSVHNTHLDQMVSFFKYRLLSYNTKYCFSAQSRLVFMPIECQRSAWFCITTAQGIIDLKLSLLIKLSMTSLSLKTIVLQKSPFYIL</sequence>
<dbReference type="GO" id="GO:0004896">
    <property type="term" value="F:cytokine receptor activity"/>
    <property type="evidence" value="ECO:0007669"/>
    <property type="project" value="TreeGrafter"/>
</dbReference>
<dbReference type="PANTHER" id="PTHR20859:SF86">
    <property type="entry name" value="INTERLEUKIN-20 RECEPTOR SUBUNIT ALPHA"/>
    <property type="match status" value="1"/>
</dbReference>
<dbReference type="InterPro" id="IPR013783">
    <property type="entry name" value="Ig-like_fold"/>
</dbReference>
<evidence type="ECO:0000313" key="9">
    <source>
        <dbReference type="Proteomes" id="UP000694383"/>
    </source>
</evidence>
<organism evidence="8 9">
    <name type="scientific">Oryzias sinensis</name>
    <name type="common">Chinese medaka</name>
    <dbReference type="NCBI Taxonomy" id="183150"/>
    <lineage>
        <taxon>Eukaryota</taxon>
        <taxon>Metazoa</taxon>
        <taxon>Chordata</taxon>
        <taxon>Craniata</taxon>
        <taxon>Vertebrata</taxon>
        <taxon>Euteleostomi</taxon>
        <taxon>Actinopterygii</taxon>
        <taxon>Neopterygii</taxon>
        <taxon>Teleostei</taxon>
        <taxon>Neoteleostei</taxon>
        <taxon>Acanthomorphata</taxon>
        <taxon>Ovalentaria</taxon>
        <taxon>Atherinomorphae</taxon>
        <taxon>Beloniformes</taxon>
        <taxon>Adrianichthyidae</taxon>
        <taxon>Oryziinae</taxon>
        <taxon>Oryzias</taxon>
    </lineage>
</organism>
<evidence type="ECO:0000313" key="8">
    <source>
        <dbReference type="Ensembl" id="ENSOSIP00000043018.1"/>
    </source>
</evidence>
<evidence type="ECO:0000256" key="2">
    <source>
        <dbReference type="ARBA" id="ARBA00022729"/>
    </source>
</evidence>
<dbReference type="Pfam" id="PF01108">
    <property type="entry name" value="Tissue_fac"/>
    <property type="match status" value="1"/>
</dbReference>
<keyword evidence="4" id="KW-0675">Receptor</keyword>
<feature type="signal peptide" evidence="5">
    <location>
        <begin position="1"/>
        <end position="29"/>
    </location>
</feature>
<reference evidence="8" key="1">
    <citation type="submission" date="2025-08" db="UniProtKB">
        <authorList>
            <consortium name="Ensembl"/>
        </authorList>
    </citation>
    <scope>IDENTIFICATION</scope>
</reference>
<dbReference type="Proteomes" id="UP000694383">
    <property type="component" value="Unplaced"/>
</dbReference>
<keyword evidence="2 5" id="KW-0732">Signal</keyword>
<keyword evidence="3" id="KW-1015">Disulfide bond</keyword>
<evidence type="ECO:0000256" key="5">
    <source>
        <dbReference type="SAM" id="SignalP"/>
    </source>
</evidence>
<name>A0A8C7ZJV3_9TELE</name>
<evidence type="ECO:0000256" key="3">
    <source>
        <dbReference type="ARBA" id="ARBA00023157"/>
    </source>
</evidence>
<evidence type="ECO:0000259" key="6">
    <source>
        <dbReference type="Pfam" id="PF01108"/>
    </source>
</evidence>
<dbReference type="AlphaFoldDB" id="A0A8C7ZJV3"/>
<dbReference type="Pfam" id="PF09294">
    <property type="entry name" value="Interfer-bind"/>
    <property type="match status" value="1"/>
</dbReference>
<keyword evidence="9" id="KW-1185">Reference proteome</keyword>
<dbReference type="InterPro" id="IPR036116">
    <property type="entry name" value="FN3_sf"/>
</dbReference>
<dbReference type="SUPFAM" id="SSF49265">
    <property type="entry name" value="Fibronectin type III"/>
    <property type="match status" value="2"/>
</dbReference>
<accession>A0A8C7ZJV3</accession>
<dbReference type="InterPro" id="IPR050650">
    <property type="entry name" value="Type-II_Cytokine-TF_Rcpt"/>
</dbReference>
<evidence type="ECO:0000259" key="7">
    <source>
        <dbReference type="Pfam" id="PF09294"/>
    </source>
</evidence>
<dbReference type="FunFam" id="2.60.40.10:FF:000348">
    <property type="entry name" value="Interleukin 20 receptor subunit alpha"/>
    <property type="match status" value="1"/>
</dbReference>